<dbReference type="EMBL" id="GBRD01012114">
    <property type="protein sequence ID" value="JAG53710.1"/>
    <property type="molecule type" value="Transcribed_RNA"/>
</dbReference>
<sequence>MKFRGVGALPSSVALWLEQQLEERGIDSAVYSSYILSLLHRQPVDLTDLPPSKGRKRSSKSCHLEEFEQKAASFDINEQAVELDRLVDELCEKLREAASANEGDKGCLKENNNSGEIFKIERPLHPDSSKCFSDLTPLPKDIQAVINYWSRAPQSVNRARTRRRGNSESSPKVTKRKDNKENVCGVMRGRMRSRSTVKQSGCSSHRMRSSAKSLDRNDEEAVVRFVKGEMRGRKHLFGDEREAKLSRTPGRKDKTELPEFDKDLPMDFQQLLQSPDDSSFFRQPKQSQHSLNFIQCGTNITSSIWSDTSEKMDEDEVPLPWEATSKWSEARSSILSSAWKLPFVYEKDVESTSLALANDGSFFSFFGASTLLNHNKNSSFTEVTPGAHIEKKKVQVTQPQPDTQEEDLLTSMKTHFRPIKDEGSKLGYKDGSSFAIATNFEQVKYRRSESGALYLGSNNKYFEFKNRNHSSEFVPKFKVCKTEKFCQTEDTFSEPDDKSMTAEADTEEEDVLSQAAGQEEFYFPGDDQLAEEMLNGSEEEDSSQPCIQVSGWVTTWPVSAAIWSNDTLNNNNNTWMLGGVTKQVGGPGVTDADGHNEQYTRLRDELFEEGEELLSDLSSIHLFLDPDRMDDSNTQAQLHPNIHYQQPCSILNGNQTNEPFF</sequence>
<reference evidence="5" key="4">
    <citation type="journal article" date="2016" name="Gigascience">
        <title>De novo construction of an expanded transcriptome assembly for the western tarnished plant bug, Lygus hesperus.</title>
        <authorList>
            <person name="Tassone E.E."/>
            <person name="Geib S.M."/>
            <person name="Hall B."/>
            <person name="Fabrick J.A."/>
            <person name="Brent C.S."/>
            <person name="Hull J.J."/>
        </authorList>
    </citation>
    <scope>NUCLEOTIDE SEQUENCE</scope>
</reference>
<dbReference type="EMBL" id="GBHO01032285">
    <property type="protein sequence ID" value="JAG11319.1"/>
    <property type="molecule type" value="Transcribed_RNA"/>
</dbReference>
<protein>
    <submittedName>
        <fullName evidence="3">Uncharacterized protein</fullName>
    </submittedName>
</protein>
<accession>A0A0A9WU75</accession>
<organism evidence="3">
    <name type="scientific">Lygus hesperus</name>
    <name type="common">Western plant bug</name>
    <dbReference type="NCBI Taxonomy" id="30085"/>
    <lineage>
        <taxon>Eukaryota</taxon>
        <taxon>Metazoa</taxon>
        <taxon>Ecdysozoa</taxon>
        <taxon>Arthropoda</taxon>
        <taxon>Hexapoda</taxon>
        <taxon>Insecta</taxon>
        <taxon>Pterygota</taxon>
        <taxon>Neoptera</taxon>
        <taxon>Paraneoptera</taxon>
        <taxon>Hemiptera</taxon>
        <taxon>Heteroptera</taxon>
        <taxon>Panheteroptera</taxon>
        <taxon>Cimicomorpha</taxon>
        <taxon>Miridae</taxon>
        <taxon>Mirini</taxon>
        <taxon>Lygus</taxon>
    </lineage>
</organism>
<evidence type="ECO:0000313" key="4">
    <source>
        <dbReference type="EMBL" id="JAG53710.1"/>
    </source>
</evidence>
<dbReference type="AlphaFoldDB" id="A0A0A9WU75"/>
<feature type="region of interest" description="Disordered" evidence="1">
    <location>
        <begin position="239"/>
        <end position="258"/>
    </location>
</feature>
<feature type="region of interest" description="Disordered" evidence="1">
    <location>
        <begin position="154"/>
        <end position="215"/>
    </location>
</feature>
<proteinExistence type="predicted"/>
<evidence type="ECO:0000256" key="1">
    <source>
        <dbReference type="SAM" id="MobiDB-lite"/>
    </source>
</evidence>
<name>A0A0A9WU75_LYGHE</name>
<reference evidence="3" key="1">
    <citation type="journal article" date="2014" name="PLoS ONE">
        <title>Transcriptome-Based Identification of ABC Transporters in the Western Tarnished Plant Bug Lygus hesperus.</title>
        <authorList>
            <person name="Hull J.J."/>
            <person name="Chaney K."/>
            <person name="Geib S.M."/>
            <person name="Fabrick J.A."/>
            <person name="Brent C.S."/>
            <person name="Walsh D."/>
            <person name="Lavine L.C."/>
        </authorList>
    </citation>
    <scope>NUCLEOTIDE SEQUENCE</scope>
</reference>
<gene>
    <name evidence="3" type="ORF">CM83_90434</name>
    <name evidence="2" type="ORF">CM83_90441</name>
    <name evidence="5" type="ORF">g.70212</name>
</gene>
<evidence type="ECO:0000313" key="3">
    <source>
        <dbReference type="EMBL" id="JAG11319.1"/>
    </source>
</evidence>
<dbReference type="EMBL" id="GDHC01020292">
    <property type="protein sequence ID" value="JAP98336.1"/>
    <property type="molecule type" value="Transcribed_RNA"/>
</dbReference>
<dbReference type="EMBL" id="GBHO01038439">
    <property type="protein sequence ID" value="JAG05165.1"/>
    <property type="molecule type" value="Transcribed_RNA"/>
</dbReference>
<evidence type="ECO:0000313" key="5">
    <source>
        <dbReference type="EMBL" id="JAP98336.1"/>
    </source>
</evidence>
<reference evidence="3" key="2">
    <citation type="submission" date="2014-07" db="EMBL/GenBank/DDBJ databases">
        <authorList>
            <person name="Hull J."/>
        </authorList>
    </citation>
    <scope>NUCLEOTIDE SEQUENCE</scope>
</reference>
<reference evidence="4" key="3">
    <citation type="submission" date="2014-09" db="EMBL/GenBank/DDBJ databases">
        <authorList>
            <person name="Magalhaes I.L.F."/>
            <person name="Oliveira U."/>
            <person name="Santos F.R."/>
            <person name="Vidigal T.H.D.A."/>
            <person name="Brescovit A.D."/>
            <person name="Santos A.J."/>
        </authorList>
    </citation>
    <scope>NUCLEOTIDE SEQUENCE</scope>
</reference>
<evidence type="ECO:0000313" key="2">
    <source>
        <dbReference type="EMBL" id="JAG05165.1"/>
    </source>
</evidence>